<feature type="region of interest" description="Disordered" evidence="9">
    <location>
        <begin position="97"/>
        <end position="124"/>
    </location>
</feature>
<dbReference type="InterPro" id="IPR010920">
    <property type="entry name" value="LSM_dom_sf"/>
</dbReference>
<evidence type="ECO:0000256" key="8">
    <source>
        <dbReference type="RuleBase" id="RU365050"/>
    </source>
</evidence>
<dbReference type="Gene3D" id="2.30.30.100">
    <property type="match status" value="1"/>
</dbReference>
<gene>
    <name evidence="11" type="ORF">WJX74_010421</name>
</gene>
<dbReference type="SUPFAM" id="SSF50182">
    <property type="entry name" value="Sm-like ribonucleoproteins"/>
    <property type="match status" value="1"/>
</dbReference>
<evidence type="ECO:0000313" key="11">
    <source>
        <dbReference type="EMBL" id="KAK9817572.1"/>
    </source>
</evidence>
<dbReference type="InterPro" id="IPR027141">
    <property type="entry name" value="LSm4/Sm_D1/D3"/>
</dbReference>
<keyword evidence="6 8" id="KW-0539">Nucleus</keyword>
<comment type="subcellular location">
    <subcellularLocation>
        <location evidence="8">Cytoplasm</location>
        <location evidence="8">Cytosol</location>
    </subcellularLocation>
    <subcellularLocation>
        <location evidence="1 8">Nucleus</location>
    </subcellularLocation>
    <text evidence="8">SMN-mediated assembly into core snRNPs occurs in the cytosol before SMN-mediated transport to the nucleus to be included in spliceosomes.</text>
</comment>
<dbReference type="FunFam" id="2.30.30.100:FF:000002">
    <property type="entry name" value="Small nuclear ribonucleoprotein Sm D3"/>
    <property type="match status" value="1"/>
</dbReference>
<dbReference type="Pfam" id="PF01423">
    <property type="entry name" value="LSM"/>
    <property type="match status" value="1"/>
</dbReference>
<accession>A0AAW1QAQ4</accession>
<evidence type="ECO:0000256" key="4">
    <source>
        <dbReference type="ARBA" id="ARBA00022664"/>
    </source>
</evidence>
<evidence type="ECO:0000256" key="1">
    <source>
        <dbReference type="ARBA" id="ARBA00004123"/>
    </source>
</evidence>
<dbReference type="InterPro" id="IPR001163">
    <property type="entry name" value="Sm_dom_euk/arc"/>
</dbReference>
<keyword evidence="4 8" id="KW-0507">mRNA processing</keyword>
<dbReference type="Proteomes" id="UP001438707">
    <property type="component" value="Unassembled WGS sequence"/>
</dbReference>
<evidence type="ECO:0000313" key="12">
    <source>
        <dbReference type="Proteomes" id="UP001438707"/>
    </source>
</evidence>
<dbReference type="InterPro" id="IPR034099">
    <property type="entry name" value="SmD3"/>
</dbReference>
<dbReference type="AlphaFoldDB" id="A0AAW1QAQ4"/>
<comment type="function">
    <text evidence="8">Core component of the spliceosomal U1, U2, U4 and U5 small nuclear ribonucleoproteins (snRNPs), the building blocks of the spliceosome.</text>
</comment>
<feature type="compositionally biased region" description="Basic residues" evidence="9">
    <location>
        <begin position="114"/>
        <end position="124"/>
    </location>
</feature>
<evidence type="ECO:0000256" key="5">
    <source>
        <dbReference type="ARBA" id="ARBA00023187"/>
    </source>
</evidence>
<dbReference type="SMART" id="SM00651">
    <property type="entry name" value="Sm"/>
    <property type="match status" value="1"/>
</dbReference>
<keyword evidence="5 8" id="KW-0508">mRNA splicing</keyword>
<organism evidence="11 12">
    <name type="scientific">Apatococcus lobatus</name>
    <dbReference type="NCBI Taxonomy" id="904363"/>
    <lineage>
        <taxon>Eukaryota</taxon>
        <taxon>Viridiplantae</taxon>
        <taxon>Chlorophyta</taxon>
        <taxon>core chlorophytes</taxon>
        <taxon>Trebouxiophyceae</taxon>
        <taxon>Chlorellales</taxon>
        <taxon>Chlorellaceae</taxon>
        <taxon>Apatococcus</taxon>
    </lineage>
</organism>
<feature type="domain" description="Sm" evidence="10">
    <location>
        <begin position="9"/>
        <end position="81"/>
    </location>
</feature>
<keyword evidence="12" id="KW-1185">Reference proteome</keyword>
<protein>
    <recommendedName>
        <fullName evidence="8">Small nuclear ribonucleoprotein Sm D3</fullName>
        <shortName evidence="8">Sm-D3</shortName>
    </recommendedName>
    <alternativeName>
        <fullName evidence="8">snRNP core protein D3</fullName>
    </alternativeName>
</protein>
<dbReference type="PANTHER" id="PTHR23338">
    <property type="entry name" value="SMALL NUCLEAR RIBONUCLEOPROTEIN SM"/>
    <property type="match status" value="1"/>
</dbReference>
<comment type="caution">
    <text evidence="11">The sequence shown here is derived from an EMBL/GenBank/DDBJ whole genome shotgun (WGS) entry which is preliminary data.</text>
</comment>
<dbReference type="InterPro" id="IPR047575">
    <property type="entry name" value="Sm"/>
</dbReference>
<dbReference type="GO" id="GO:0000387">
    <property type="term" value="P:spliceosomal snRNP assembly"/>
    <property type="evidence" value="ECO:0007669"/>
    <property type="project" value="UniProtKB-UniRule"/>
</dbReference>
<sequence length="124" mass="13700">MTSAKGVGIPVKLLHESEGHVITAELKTGETYRGELHEAEDNWNVQIKNCTSTAKDGRINHLEHVFLRGSRIRFIIVPDMLKNAPMFKRIDPKSKMKNVPMGVGGQGRAVAARAKAKASRPTKK</sequence>
<evidence type="ECO:0000256" key="3">
    <source>
        <dbReference type="ARBA" id="ARBA00022490"/>
    </source>
</evidence>
<evidence type="ECO:0000256" key="7">
    <source>
        <dbReference type="ARBA" id="ARBA00023274"/>
    </source>
</evidence>
<keyword evidence="3 8" id="KW-0963">Cytoplasm</keyword>
<evidence type="ECO:0000256" key="2">
    <source>
        <dbReference type="ARBA" id="ARBA00008146"/>
    </source>
</evidence>
<proteinExistence type="inferred from homology"/>
<evidence type="ECO:0000259" key="10">
    <source>
        <dbReference type="PROSITE" id="PS52002"/>
    </source>
</evidence>
<reference evidence="11 12" key="1">
    <citation type="journal article" date="2024" name="Nat. Commun.">
        <title>Phylogenomics reveals the evolutionary origins of lichenization in chlorophyte algae.</title>
        <authorList>
            <person name="Puginier C."/>
            <person name="Libourel C."/>
            <person name="Otte J."/>
            <person name="Skaloud P."/>
            <person name="Haon M."/>
            <person name="Grisel S."/>
            <person name="Petersen M."/>
            <person name="Berrin J.G."/>
            <person name="Delaux P.M."/>
            <person name="Dal Grande F."/>
            <person name="Keller J."/>
        </authorList>
    </citation>
    <scope>NUCLEOTIDE SEQUENCE [LARGE SCALE GENOMIC DNA]</scope>
    <source>
        <strain evidence="11 12">SAG 2145</strain>
    </source>
</reference>
<evidence type="ECO:0000256" key="9">
    <source>
        <dbReference type="SAM" id="MobiDB-lite"/>
    </source>
</evidence>
<dbReference type="GO" id="GO:0005681">
    <property type="term" value="C:spliceosomal complex"/>
    <property type="evidence" value="ECO:0007669"/>
    <property type="project" value="InterPro"/>
</dbReference>
<name>A0AAW1QAQ4_9CHLO</name>
<dbReference type="CDD" id="cd01721">
    <property type="entry name" value="Sm_D3"/>
    <property type="match status" value="1"/>
</dbReference>
<keyword evidence="7 8" id="KW-0687">Ribonucleoprotein</keyword>
<dbReference type="GO" id="GO:0005829">
    <property type="term" value="C:cytosol"/>
    <property type="evidence" value="ECO:0007669"/>
    <property type="project" value="UniProtKB-SubCell"/>
</dbReference>
<dbReference type="EMBL" id="JALJOS010000065">
    <property type="protein sequence ID" value="KAK9817572.1"/>
    <property type="molecule type" value="Genomic_DNA"/>
</dbReference>
<dbReference type="GO" id="GO:0003723">
    <property type="term" value="F:RNA binding"/>
    <property type="evidence" value="ECO:0007669"/>
    <property type="project" value="InterPro"/>
</dbReference>
<dbReference type="PROSITE" id="PS52002">
    <property type="entry name" value="SM"/>
    <property type="match status" value="1"/>
</dbReference>
<comment type="similarity">
    <text evidence="2 8">Belongs to the snRNP core protein family.</text>
</comment>
<evidence type="ECO:0000256" key="6">
    <source>
        <dbReference type="ARBA" id="ARBA00023242"/>
    </source>
</evidence>